<dbReference type="EMBL" id="BMXY01000001">
    <property type="protein sequence ID" value="GGZ53563.1"/>
    <property type="molecule type" value="Genomic_DNA"/>
</dbReference>
<dbReference type="Proteomes" id="UP000643403">
    <property type="component" value="Unassembled WGS sequence"/>
</dbReference>
<name>A0ABQ3BPY8_9GAMM</name>
<keyword evidence="1" id="KW-0808">Transferase</keyword>
<organism evidence="3 4">
    <name type="scientific">Cognatilysobacter xinjiangensis</name>
    <dbReference type="NCBI Taxonomy" id="546892"/>
    <lineage>
        <taxon>Bacteria</taxon>
        <taxon>Pseudomonadati</taxon>
        <taxon>Pseudomonadota</taxon>
        <taxon>Gammaproteobacteria</taxon>
        <taxon>Lysobacterales</taxon>
        <taxon>Lysobacteraceae</taxon>
        <taxon>Cognatilysobacter</taxon>
    </lineage>
</organism>
<dbReference type="InterPro" id="IPR029058">
    <property type="entry name" value="AB_hydrolase_fold"/>
</dbReference>
<dbReference type="Gene3D" id="3.40.50.1820">
    <property type="entry name" value="alpha/beta hydrolase"/>
    <property type="match status" value="1"/>
</dbReference>
<proteinExistence type="predicted"/>
<dbReference type="RefSeq" id="WP_189446598.1">
    <property type="nucleotide sequence ID" value="NZ_BMXY01000001.1"/>
</dbReference>
<dbReference type="PIRSF" id="PIRSF000443">
    <property type="entry name" value="Homoser_Ac_trans"/>
    <property type="match status" value="1"/>
</dbReference>
<feature type="domain" description="AB hydrolase-1" evidence="2">
    <location>
        <begin position="83"/>
        <end position="323"/>
    </location>
</feature>
<sequence length="340" mass="36887">MSLVSTVSRRDVEWTATDILFAPPPVRRGEFEFDLALRHAGMRRVRLRYETVGDPRLPAVFVAGGISAHRHLAANAADPVRGWWEAQVGAGRAIDPARHHVLAIDWLGADGVLDVPIDPGDQADAIAALLDRLDVAHLHAFAGASYGAMVGLQLAARHPARVDRLVAISGVHRAHPYSSAWRALQRRVVQLGALQCDGVDGLVLARQVALLGYRTPEEFEERFGAARVVDGRVHVPAEDYLDHAGQAYAARTPITAFLRLSESIDLQDVAPSSVTAPVTLVAVEQDRLVPVADAYALAQGLRGETRLRVLRSRYGHDAFLKEPEAIAAILREAIDAEQPA</sequence>
<evidence type="ECO:0000313" key="4">
    <source>
        <dbReference type="Proteomes" id="UP000643403"/>
    </source>
</evidence>
<dbReference type="PANTHER" id="PTHR32268">
    <property type="entry name" value="HOMOSERINE O-ACETYLTRANSFERASE"/>
    <property type="match status" value="1"/>
</dbReference>
<dbReference type="Pfam" id="PF00561">
    <property type="entry name" value="Abhydrolase_1"/>
    <property type="match status" value="1"/>
</dbReference>
<keyword evidence="4" id="KW-1185">Reference proteome</keyword>
<dbReference type="PANTHER" id="PTHR32268:SF11">
    <property type="entry name" value="HOMOSERINE O-ACETYLTRANSFERASE"/>
    <property type="match status" value="1"/>
</dbReference>
<dbReference type="InterPro" id="IPR000073">
    <property type="entry name" value="AB_hydrolase_1"/>
</dbReference>
<dbReference type="NCBIfam" id="NF006449">
    <property type="entry name" value="PRK08775.1"/>
    <property type="match status" value="1"/>
</dbReference>
<evidence type="ECO:0000256" key="1">
    <source>
        <dbReference type="ARBA" id="ARBA00022679"/>
    </source>
</evidence>
<evidence type="ECO:0000313" key="3">
    <source>
        <dbReference type="EMBL" id="GGZ53563.1"/>
    </source>
</evidence>
<accession>A0ABQ3BPY8</accession>
<reference evidence="4" key="1">
    <citation type="journal article" date="2019" name="Int. J. Syst. Evol. Microbiol.">
        <title>The Global Catalogue of Microorganisms (GCM) 10K type strain sequencing project: providing services to taxonomists for standard genome sequencing and annotation.</title>
        <authorList>
            <consortium name="The Broad Institute Genomics Platform"/>
            <consortium name="The Broad Institute Genome Sequencing Center for Infectious Disease"/>
            <person name="Wu L."/>
            <person name="Ma J."/>
        </authorList>
    </citation>
    <scope>NUCLEOTIDE SEQUENCE [LARGE SCALE GENOMIC DNA]</scope>
    <source>
        <strain evidence="4">KCTC 22558</strain>
    </source>
</reference>
<dbReference type="SUPFAM" id="SSF53474">
    <property type="entry name" value="alpha/beta-Hydrolases"/>
    <property type="match status" value="1"/>
</dbReference>
<comment type="caution">
    <text evidence="3">The sequence shown here is derived from an EMBL/GenBank/DDBJ whole genome shotgun (WGS) entry which is preliminary data.</text>
</comment>
<evidence type="ECO:0000259" key="2">
    <source>
        <dbReference type="Pfam" id="PF00561"/>
    </source>
</evidence>
<gene>
    <name evidence="3" type="primary">metA</name>
    <name evidence="3" type="ORF">GCM10008101_03380</name>
</gene>
<dbReference type="InterPro" id="IPR008220">
    <property type="entry name" value="HAT_MetX-like"/>
</dbReference>
<protein>
    <submittedName>
        <fullName evidence="3">Homoserine O-acetyltransferase</fullName>
    </submittedName>
</protein>